<feature type="transmembrane region" description="Helical" evidence="7">
    <location>
        <begin position="139"/>
        <end position="157"/>
    </location>
</feature>
<proteinExistence type="inferred from homology"/>
<keyword evidence="3" id="KW-1003">Cell membrane</keyword>
<feature type="transmembrane region" description="Helical" evidence="7">
    <location>
        <begin position="255"/>
        <end position="275"/>
    </location>
</feature>
<keyword evidence="5 7" id="KW-1133">Transmembrane helix</keyword>
<dbReference type="InterPro" id="IPR000620">
    <property type="entry name" value="EamA_dom"/>
</dbReference>
<keyword evidence="4 7" id="KW-0812">Transmembrane</keyword>
<comment type="similarity">
    <text evidence="2">Belongs to the EamA transporter family.</text>
</comment>
<sequence length="306" mass="32803">MNGKKQNPAVVCALALLCCALWGSAFPCIKLGYAWLDIEGIGSQILFAGYRFFLSGIFTFVIGCAIERRFLTIKPTSVWPIFRQGILQTTVQYVFFYIGLSHASGAKSSIINASQGFVAIIASHFMLKSERMTWKKAVGCVLGFAGVVAVNMAPGAWDTGFSMAGEGMIFICTVVYGVSMVFLKMISDAESPMTITAYQTLAGGVLLVAIGMAMGGHVGGFGVKSVFLLIYMALLSTAAFSIWTILMKYNTVGKVAVYTFTIPIFGVALSGLILGEKIFELKNLIALVLVSAGIVIVNRPAKEQES</sequence>
<evidence type="ECO:0000256" key="7">
    <source>
        <dbReference type="SAM" id="Phobius"/>
    </source>
</evidence>
<feature type="domain" description="EamA" evidence="8">
    <location>
        <begin position="13"/>
        <end position="151"/>
    </location>
</feature>
<organism evidence="9 10">
    <name type="scientific">Candidatus Mediterraneibacter pullicola</name>
    <dbReference type="NCBI Taxonomy" id="2838682"/>
    <lineage>
        <taxon>Bacteria</taxon>
        <taxon>Bacillati</taxon>
        <taxon>Bacillota</taxon>
        <taxon>Clostridia</taxon>
        <taxon>Lachnospirales</taxon>
        <taxon>Lachnospiraceae</taxon>
        <taxon>Mediterraneibacter</taxon>
    </lineage>
</organism>
<accession>A0A9D2KJJ3</accession>
<reference evidence="9" key="1">
    <citation type="journal article" date="2021" name="PeerJ">
        <title>Extensive microbial diversity within the chicken gut microbiome revealed by metagenomics and culture.</title>
        <authorList>
            <person name="Gilroy R."/>
            <person name="Ravi A."/>
            <person name="Getino M."/>
            <person name="Pursley I."/>
            <person name="Horton D.L."/>
            <person name="Alikhan N.F."/>
            <person name="Baker D."/>
            <person name="Gharbi K."/>
            <person name="Hall N."/>
            <person name="Watson M."/>
            <person name="Adriaenssens E.M."/>
            <person name="Foster-Nyarko E."/>
            <person name="Jarju S."/>
            <person name="Secka A."/>
            <person name="Antonio M."/>
            <person name="Oren A."/>
            <person name="Chaudhuri R.R."/>
            <person name="La Ragione R."/>
            <person name="Hildebrand F."/>
            <person name="Pallen M.J."/>
        </authorList>
    </citation>
    <scope>NUCLEOTIDE SEQUENCE</scope>
    <source>
        <strain evidence="9">ChiSjej2B20-11307</strain>
    </source>
</reference>
<comment type="subcellular location">
    <subcellularLocation>
        <location evidence="1">Cell membrane</location>
        <topology evidence="1">Multi-pass membrane protein</topology>
    </subcellularLocation>
</comment>
<name>A0A9D2KJJ3_9FIRM</name>
<evidence type="ECO:0000313" key="10">
    <source>
        <dbReference type="Proteomes" id="UP000824223"/>
    </source>
</evidence>
<evidence type="ECO:0000259" key="8">
    <source>
        <dbReference type="Pfam" id="PF00892"/>
    </source>
</evidence>
<reference evidence="9" key="2">
    <citation type="submission" date="2021-04" db="EMBL/GenBank/DDBJ databases">
        <authorList>
            <person name="Gilroy R."/>
        </authorList>
    </citation>
    <scope>NUCLEOTIDE SEQUENCE</scope>
    <source>
        <strain evidence="9">ChiSjej2B20-11307</strain>
    </source>
</reference>
<evidence type="ECO:0000256" key="2">
    <source>
        <dbReference type="ARBA" id="ARBA00007362"/>
    </source>
</evidence>
<dbReference type="Proteomes" id="UP000824223">
    <property type="component" value="Unassembled WGS sequence"/>
</dbReference>
<dbReference type="PANTHER" id="PTHR32322">
    <property type="entry name" value="INNER MEMBRANE TRANSPORTER"/>
    <property type="match status" value="1"/>
</dbReference>
<dbReference type="InterPro" id="IPR050638">
    <property type="entry name" value="AA-Vitamin_Transporters"/>
</dbReference>
<protein>
    <submittedName>
        <fullName evidence="9">DMT family transporter</fullName>
    </submittedName>
</protein>
<comment type="caution">
    <text evidence="9">The sequence shown here is derived from an EMBL/GenBank/DDBJ whole genome shotgun (WGS) entry which is preliminary data.</text>
</comment>
<gene>
    <name evidence="9" type="ORF">H9798_08315</name>
</gene>
<feature type="transmembrane region" description="Helical" evidence="7">
    <location>
        <begin position="41"/>
        <end position="66"/>
    </location>
</feature>
<dbReference type="GO" id="GO:0005886">
    <property type="term" value="C:plasma membrane"/>
    <property type="evidence" value="ECO:0007669"/>
    <property type="project" value="UniProtKB-SubCell"/>
</dbReference>
<dbReference type="AlphaFoldDB" id="A0A9D2KJJ3"/>
<evidence type="ECO:0000256" key="1">
    <source>
        <dbReference type="ARBA" id="ARBA00004651"/>
    </source>
</evidence>
<feature type="transmembrane region" description="Helical" evidence="7">
    <location>
        <begin position="226"/>
        <end position="246"/>
    </location>
</feature>
<dbReference type="EMBL" id="DXAK01000043">
    <property type="protein sequence ID" value="HJA07125.1"/>
    <property type="molecule type" value="Genomic_DNA"/>
</dbReference>
<feature type="transmembrane region" description="Helical" evidence="7">
    <location>
        <begin position="195"/>
        <end position="214"/>
    </location>
</feature>
<dbReference type="Pfam" id="PF00892">
    <property type="entry name" value="EamA"/>
    <property type="match status" value="2"/>
</dbReference>
<evidence type="ECO:0000256" key="3">
    <source>
        <dbReference type="ARBA" id="ARBA00022475"/>
    </source>
</evidence>
<feature type="domain" description="EamA" evidence="8">
    <location>
        <begin position="165"/>
        <end position="298"/>
    </location>
</feature>
<dbReference type="SUPFAM" id="SSF103481">
    <property type="entry name" value="Multidrug resistance efflux transporter EmrE"/>
    <property type="match status" value="2"/>
</dbReference>
<evidence type="ECO:0000256" key="6">
    <source>
        <dbReference type="ARBA" id="ARBA00023136"/>
    </source>
</evidence>
<feature type="transmembrane region" description="Helical" evidence="7">
    <location>
        <begin position="163"/>
        <end position="183"/>
    </location>
</feature>
<feature type="transmembrane region" description="Helical" evidence="7">
    <location>
        <begin position="281"/>
        <end position="298"/>
    </location>
</feature>
<evidence type="ECO:0000256" key="5">
    <source>
        <dbReference type="ARBA" id="ARBA00022989"/>
    </source>
</evidence>
<dbReference type="PANTHER" id="PTHR32322:SF18">
    <property type="entry name" value="S-ADENOSYLMETHIONINE_S-ADENOSYLHOMOCYSTEINE TRANSPORTER"/>
    <property type="match status" value="1"/>
</dbReference>
<keyword evidence="6 7" id="KW-0472">Membrane</keyword>
<evidence type="ECO:0000313" key="9">
    <source>
        <dbReference type="EMBL" id="HJA07125.1"/>
    </source>
</evidence>
<dbReference type="InterPro" id="IPR037185">
    <property type="entry name" value="EmrE-like"/>
</dbReference>
<evidence type="ECO:0000256" key="4">
    <source>
        <dbReference type="ARBA" id="ARBA00022692"/>
    </source>
</evidence>